<feature type="chain" id="PRO_5031595527" description="Thiol:disulfide interchange protein" evidence="8">
    <location>
        <begin position="29"/>
        <end position="301"/>
    </location>
</feature>
<dbReference type="InterPro" id="IPR036249">
    <property type="entry name" value="Thioredoxin-like_sf"/>
</dbReference>
<dbReference type="InterPro" id="IPR009094">
    <property type="entry name" value="DiS-bond_isomerase_DsbC/G_N_sf"/>
</dbReference>
<feature type="signal peptide" evidence="8">
    <location>
        <begin position="1"/>
        <end position="28"/>
    </location>
</feature>
<evidence type="ECO:0000256" key="5">
    <source>
        <dbReference type="ARBA" id="ARBA00022764"/>
    </source>
</evidence>
<organism evidence="10 11">
    <name type="scientific">Novosphingobium olei</name>
    <dbReference type="NCBI Taxonomy" id="2728851"/>
    <lineage>
        <taxon>Bacteria</taxon>
        <taxon>Pseudomonadati</taxon>
        <taxon>Pseudomonadota</taxon>
        <taxon>Alphaproteobacteria</taxon>
        <taxon>Sphingomonadales</taxon>
        <taxon>Sphingomonadaceae</taxon>
        <taxon>Novosphingobium</taxon>
    </lineage>
</organism>
<name>A0A7Y0BR95_9SPHN</name>
<dbReference type="PANTHER" id="PTHR35272:SF3">
    <property type="entry name" value="THIOL:DISULFIDE INTERCHANGE PROTEIN DSBC"/>
    <property type="match status" value="1"/>
</dbReference>
<dbReference type="EMBL" id="JABBGM010000007">
    <property type="protein sequence ID" value="NML95117.1"/>
    <property type="molecule type" value="Genomic_DNA"/>
</dbReference>
<comment type="subcellular location">
    <subcellularLocation>
        <location evidence="2 8">Periplasm</location>
    </subcellularLocation>
</comment>
<dbReference type="Pfam" id="PF10411">
    <property type="entry name" value="DsbC_N"/>
    <property type="match status" value="1"/>
</dbReference>
<evidence type="ECO:0000259" key="9">
    <source>
        <dbReference type="PROSITE" id="PS51352"/>
    </source>
</evidence>
<dbReference type="RefSeq" id="WP_169494330.1">
    <property type="nucleotide sequence ID" value="NZ_JABBGM010000007.1"/>
</dbReference>
<gene>
    <name evidence="10" type="ORF">HHL27_15695</name>
</gene>
<comment type="function">
    <text evidence="8">Required for disulfide bond formation in some periplasmic proteins. Acts by transferring its disulfide bond to other proteins and is reduced in the process.</text>
</comment>
<keyword evidence="4 8" id="KW-0732">Signal</keyword>
<evidence type="ECO:0000256" key="7">
    <source>
        <dbReference type="ARBA" id="ARBA00023284"/>
    </source>
</evidence>
<accession>A0A7Y0BR95</accession>
<dbReference type="PROSITE" id="PS51352">
    <property type="entry name" value="THIOREDOXIN_2"/>
    <property type="match status" value="1"/>
</dbReference>
<dbReference type="SUPFAM" id="SSF52833">
    <property type="entry name" value="Thioredoxin-like"/>
    <property type="match status" value="1"/>
</dbReference>
<comment type="similarity">
    <text evidence="3 8">Belongs to the thioredoxin family. DsbC subfamily.</text>
</comment>
<reference evidence="10 11" key="1">
    <citation type="submission" date="2020-04" db="EMBL/GenBank/DDBJ databases">
        <title>Novosphingobium sp. TW-4 isolated from soil.</title>
        <authorList>
            <person name="Dahal R.H."/>
            <person name="Chaudhary D.K."/>
        </authorList>
    </citation>
    <scope>NUCLEOTIDE SEQUENCE [LARGE SCALE GENOMIC DNA]</scope>
    <source>
        <strain evidence="10 11">TW-4</strain>
    </source>
</reference>
<comment type="caution">
    <text evidence="10">The sequence shown here is derived from an EMBL/GenBank/DDBJ whole genome shotgun (WGS) entry which is preliminary data.</text>
</comment>
<dbReference type="CDD" id="cd03020">
    <property type="entry name" value="DsbA_DsbC_DsbG"/>
    <property type="match status" value="1"/>
</dbReference>
<dbReference type="PANTHER" id="PTHR35272">
    <property type="entry name" value="THIOL:DISULFIDE INTERCHANGE PROTEIN DSBC-RELATED"/>
    <property type="match status" value="1"/>
</dbReference>
<dbReference type="Gene3D" id="3.10.450.70">
    <property type="entry name" value="Disulphide bond isomerase, DsbC/G, N-terminal"/>
    <property type="match status" value="1"/>
</dbReference>
<dbReference type="GO" id="GO:0042597">
    <property type="term" value="C:periplasmic space"/>
    <property type="evidence" value="ECO:0007669"/>
    <property type="project" value="UniProtKB-SubCell"/>
</dbReference>
<evidence type="ECO:0000256" key="6">
    <source>
        <dbReference type="ARBA" id="ARBA00023157"/>
    </source>
</evidence>
<evidence type="ECO:0000256" key="2">
    <source>
        <dbReference type="ARBA" id="ARBA00004418"/>
    </source>
</evidence>
<evidence type="ECO:0000256" key="8">
    <source>
        <dbReference type="RuleBase" id="RU364038"/>
    </source>
</evidence>
<dbReference type="Pfam" id="PF13098">
    <property type="entry name" value="Thioredoxin_2"/>
    <property type="match status" value="1"/>
</dbReference>
<dbReference type="SUPFAM" id="SSF54423">
    <property type="entry name" value="DsbC/DsbG N-terminal domain-like"/>
    <property type="match status" value="1"/>
</dbReference>
<dbReference type="InterPro" id="IPR051470">
    <property type="entry name" value="Thiol:disulfide_interchange"/>
</dbReference>
<protein>
    <recommendedName>
        <fullName evidence="8">Thiol:disulfide interchange protein</fullName>
    </recommendedName>
</protein>
<evidence type="ECO:0000313" key="11">
    <source>
        <dbReference type="Proteomes" id="UP000583556"/>
    </source>
</evidence>
<dbReference type="Proteomes" id="UP000583556">
    <property type="component" value="Unassembled WGS sequence"/>
</dbReference>
<evidence type="ECO:0000313" key="10">
    <source>
        <dbReference type="EMBL" id="NML95117.1"/>
    </source>
</evidence>
<keyword evidence="7 8" id="KW-0676">Redox-active center</keyword>
<keyword evidence="5 8" id="KW-0574">Periplasm</keyword>
<evidence type="ECO:0000256" key="4">
    <source>
        <dbReference type="ARBA" id="ARBA00022729"/>
    </source>
</evidence>
<evidence type="ECO:0000256" key="1">
    <source>
        <dbReference type="ARBA" id="ARBA00003565"/>
    </source>
</evidence>
<feature type="domain" description="Thioredoxin" evidence="9">
    <location>
        <begin position="127"/>
        <end position="296"/>
    </location>
</feature>
<dbReference type="InterPro" id="IPR012336">
    <property type="entry name" value="Thioredoxin-like_fold"/>
</dbReference>
<proteinExistence type="inferred from homology"/>
<sequence length="301" mass="30924">MRRRFAIIGITALGLLGAGTLAATGALAAGGGPHASEARLARALAKRLPRTRATRIDCGVVAGLCEVQAGANLFYTDRSGRYLVVGRVYDMDTRQDLTAARLLRINPDMLAGTGAMAAREDEAGPGVGAGAAAPDAAAAATVAGTKQPAAQTAAMAPAAAVSLAGLADNGAIAWGRGGPRVTVFSDFHCGYCKLLHQQLKAMDVRVIERPISLLGTRMVSNAVICAAEPARALEQAYDGADLPARACDTSGLDANERFARAHGFDGTPVIVREDGAVLHGYRPREVLEAWLAAGRAGGKAS</sequence>
<dbReference type="Gene3D" id="3.40.30.10">
    <property type="entry name" value="Glutaredoxin"/>
    <property type="match status" value="1"/>
</dbReference>
<keyword evidence="11" id="KW-1185">Reference proteome</keyword>
<keyword evidence="6" id="KW-1015">Disulfide bond</keyword>
<dbReference type="AlphaFoldDB" id="A0A7Y0BR95"/>
<dbReference type="InterPro" id="IPR013766">
    <property type="entry name" value="Thioredoxin_domain"/>
</dbReference>
<dbReference type="InterPro" id="IPR033954">
    <property type="entry name" value="DiS-bond_Isoase_DsbC/G"/>
</dbReference>
<dbReference type="InterPro" id="IPR018950">
    <property type="entry name" value="DiS-bond_isomerase_DsbC/G_N"/>
</dbReference>
<comment type="function">
    <text evidence="1">May be required for disulfide bond formation in some proteins.</text>
</comment>
<evidence type="ECO:0000256" key="3">
    <source>
        <dbReference type="ARBA" id="ARBA00009813"/>
    </source>
</evidence>